<sequence length="120" mass="13485">MSAPRLIHDWTNSGRKFWVCSSKSDKAIDTLVALLQSLKHVDHQAASKTAIDKLTQLKNNTLAITDEDATKTLETFKENLTDEIKRMLLNEKDKLVITMENTGKGITEEIVKAGEEQNDD</sequence>
<name>A0A9D4CHJ0_DREPO</name>
<protein>
    <submittedName>
        <fullName evidence="1">Uncharacterized protein</fullName>
    </submittedName>
</protein>
<dbReference type="EMBL" id="JAIWYP010000012">
    <property type="protein sequence ID" value="KAH3724786.1"/>
    <property type="molecule type" value="Genomic_DNA"/>
</dbReference>
<comment type="caution">
    <text evidence="1">The sequence shown here is derived from an EMBL/GenBank/DDBJ whole genome shotgun (WGS) entry which is preliminary data.</text>
</comment>
<dbReference type="AlphaFoldDB" id="A0A9D4CHJ0"/>
<evidence type="ECO:0000313" key="1">
    <source>
        <dbReference type="EMBL" id="KAH3724786.1"/>
    </source>
</evidence>
<reference evidence="1" key="1">
    <citation type="journal article" date="2019" name="bioRxiv">
        <title>The Genome of the Zebra Mussel, Dreissena polymorpha: A Resource for Invasive Species Research.</title>
        <authorList>
            <person name="McCartney M.A."/>
            <person name="Auch B."/>
            <person name="Kono T."/>
            <person name="Mallez S."/>
            <person name="Zhang Y."/>
            <person name="Obille A."/>
            <person name="Becker A."/>
            <person name="Abrahante J.E."/>
            <person name="Garbe J."/>
            <person name="Badalamenti J.P."/>
            <person name="Herman A."/>
            <person name="Mangelson H."/>
            <person name="Liachko I."/>
            <person name="Sullivan S."/>
            <person name="Sone E.D."/>
            <person name="Koren S."/>
            <person name="Silverstein K.A.T."/>
            <person name="Beckman K.B."/>
            <person name="Gohl D.M."/>
        </authorList>
    </citation>
    <scope>NUCLEOTIDE SEQUENCE</scope>
    <source>
        <strain evidence="1">Duluth1</strain>
        <tissue evidence="1">Whole animal</tissue>
    </source>
</reference>
<gene>
    <name evidence="1" type="ORF">DPMN_050611</name>
</gene>
<organism evidence="1 2">
    <name type="scientific">Dreissena polymorpha</name>
    <name type="common">Zebra mussel</name>
    <name type="synonym">Mytilus polymorpha</name>
    <dbReference type="NCBI Taxonomy" id="45954"/>
    <lineage>
        <taxon>Eukaryota</taxon>
        <taxon>Metazoa</taxon>
        <taxon>Spiralia</taxon>
        <taxon>Lophotrochozoa</taxon>
        <taxon>Mollusca</taxon>
        <taxon>Bivalvia</taxon>
        <taxon>Autobranchia</taxon>
        <taxon>Heteroconchia</taxon>
        <taxon>Euheterodonta</taxon>
        <taxon>Imparidentia</taxon>
        <taxon>Neoheterodontei</taxon>
        <taxon>Myida</taxon>
        <taxon>Dreissenoidea</taxon>
        <taxon>Dreissenidae</taxon>
        <taxon>Dreissena</taxon>
    </lineage>
</organism>
<evidence type="ECO:0000313" key="2">
    <source>
        <dbReference type="Proteomes" id="UP000828390"/>
    </source>
</evidence>
<dbReference type="Proteomes" id="UP000828390">
    <property type="component" value="Unassembled WGS sequence"/>
</dbReference>
<accession>A0A9D4CHJ0</accession>
<keyword evidence="2" id="KW-1185">Reference proteome</keyword>
<reference evidence="1" key="2">
    <citation type="submission" date="2020-11" db="EMBL/GenBank/DDBJ databases">
        <authorList>
            <person name="McCartney M.A."/>
            <person name="Auch B."/>
            <person name="Kono T."/>
            <person name="Mallez S."/>
            <person name="Becker A."/>
            <person name="Gohl D.M."/>
            <person name="Silverstein K.A.T."/>
            <person name="Koren S."/>
            <person name="Bechman K.B."/>
            <person name="Herman A."/>
            <person name="Abrahante J.E."/>
            <person name="Garbe J."/>
        </authorList>
    </citation>
    <scope>NUCLEOTIDE SEQUENCE</scope>
    <source>
        <strain evidence="1">Duluth1</strain>
        <tissue evidence="1">Whole animal</tissue>
    </source>
</reference>
<proteinExistence type="predicted"/>